<reference evidence="2" key="1">
    <citation type="submission" date="2021-10" db="EMBL/GenBank/DDBJ databases">
        <title>Melipona bicolor Genome sequencing and assembly.</title>
        <authorList>
            <person name="Araujo N.S."/>
            <person name="Arias M.C."/>
        </authorList>
    </citation>
    <scope>NUCLEOTIDE SEQUENCE</scope>
    <source>
        <strain evidence="2">USP_2M_L1-L4_2017</strain>
        <tissue evidence="2">Whole body</tissue>
    </source>
</reference>
<dbReference type="AlphaFoldDB" id="A0AA40FZV3"/>
<name>A0AA40FZV3_9HYME</name>
<dbReference type="EMBL" id="JAHYIQ010000011">
    <property type="protein sequence ID" value="KAK1127936.1"/>
    <property type="molecule type" value="Genomic_DNA"/>
</dbReference>
<evidence type="ECO:0000313" key="3">
    <source>
        <dbReference type="Proteomes" id="UP001177670"/>
    </source>
</evidence>
<dbReference type="Proteomes" id="UP001177670">
    <property type="component" value="Unassembled WGS sequence"/>
</dbReference>
<feature type="region of interest" description="Disordered" evidence="1">
    <location>
        <begin position="1"/>
        <end position="36"/>
    </location>
</feature>
<sequence>MTEGRNREGIWGNDEDETRSKRDKDANTDGSNDGREMKIMLAEENGRDVREIVIDDMVHGTNCARERETGSRGLSSNTSLNRYRTDEDDDDNRLRRERHVGSHWPAAAFFVRSPAGVSVTLSR</sequence>
<organism evidence="2 3">
    <name type="scientific">Melipona bicolor</name>
    <dbReference type="NCBI Taxonomy" id="60889"/>
    <lineage>
        <taxon>Eukaryota</taxon>
        <taxon>Metazoa</taxon>
        <taxon>Ecdysozoa</taxon>
        <taxon>Arthropoda</taxon>
        <taxon>Hexapoda</taxon>
        <taxon>Insecta</taxon>
        <taxon>Pterygota</taxon>
        <taxon>Neoptera</taxon>
        <taxon>Endopterygota</taxon>
        <taxon>Hymenoptera</taxon>
        <taxon>Apocrita</taxon>
        <taxon>Aculeata</taxon>
        <taxon>Apoidea</taxon>
        <taxon>Anthophila</taxon>
        <taxon>Apidae</taxon>
        <taxon>Melipona</taxon>
    </lineage>
</organism>
<feature type="compositionally biased region" description="Basic and acidic residues" evidence="1">
    <location>
        <begin position="18"/>
        <end position="36"/>
    </location>
</feature>
<proteinExistence type="predicted"/>
<keyword evidence="3" id="KW-1185">Reference proteome</keyword>
<evidence type="ECO:0000313" key="2">
    <source>
        <dbReference type="EMBL" id="KAK1127936.1"/>
    </source>
</evidence>
<accession>A0AA40FZV3</accession>
<evidence type="ECO:0000256" key="1">
    <source>
        <dbReference type="SAM" id="MobiDB-lite"/>
    </source>
</evidence>
<comment type="caution">
    <text evidence="2">The sequence shown here is derived from an EMBL/GenBank/DDBJ whole genome shotgun (WGS) entry which is preliminary data.</text>
</comment>
<protein>
    <submittedName>
        <fullName evidence="2">Uncharacterized protein</fullName>
    </submittedName>
</protein>
<gene>
    <name evidence="2" type="ORF">K0M31_003430</name>
</gene>
<feature type="region of interest" description="Disordered" evidence="1">
    <location>
        <begin position="63"/>
        <end position="93"/>
    </location>
</feature>